<evidence type="ECO:0000256" key="3">
    <source>
        <dbReference type="ARBA" id="ARBA00023125"/>
    </source>
</evidence>
<dbReference type="PROSITE" id="PS50110">
    <property type="entry name" value="RESPONSE_REGULATORY"/>
    <property type="match status" value="1"/>
</dbReference>
<dbReference type="RefSeq" id="WP_073478825.1">
    <property type="nucleotide sequence ID" value="NZ_FQZU01000053.1"/>
</dbReference>
<keyword evidence="9" id="KW-1185">Reference proteome</keyword>
<evidence type="ECO:0000256" key="1">
    <source>
        <dbReference type="ARBA" id="ARBA00022553"/>
    </source>
</evidence>
<evidence type="ECO:0000259" key="7">
    <source>
        <dbReference type="PROSITE" id="PS50110"/>
    </source>
</evidence>
<dbReference type="CDD" id="cd06170">
    <property type="entry name" value="LuxR_C_like"/>
    <property type="match status" value="1"/>
</dbReference>
<sequence>MTQNIIKILITEDHALVRKGLKSLISSRSEFQVVGEADNGLAAIEMTRKCKPDLILLDLSMPKMNGLGAMRQLKKEHPDVKILVITMHASQDYLIPALKEGADGYLLKGDDPQELFMAIRAIMDGKAYLSSDLSGQLIHSVINPDTREATDPLASLTQREKEVFQLVAEGNTNQQIADLLFISPKTVDKHRTNLMKKLDLHSAREVSNFALKNGIILNT</sequence>
<keyword evidence="1 5" id="KW-0597">Phosphoprotein</keyword>
<dbReference type="GO" id="GO:0003677">
    <property type="term" value="F:DNA binding"/>
    <property type="evidence" value="ECO:0007669"/>
    <property type="project" value="UniProtKB-KW"/>
</dbReference>
<dbReference type="PANTHER" id="PTHR43214">
    <property type="entry name" value="TWO-COMPONENT RESPONSE REGULATOR"/>
    <property type="match status" value="1"/>
</dbReference>
<keyword evidence="2" id="KW-0805">Transcription regulation</keyword>
<dbReference type="InterPro" id="IPR000792">
    <property type="entry name" value="Tscrpt_reg_LuxR_C"/>
</dbReference>
<dbReference type="PROSITE" id="PS00622">
    <property type="entry name" value="HTH_LUXR_1"/>
    <property type="match status" value="1"/>
</dbReference>
<dbReference type="InterPro" id="IPR011006">
    <property type="entry name" value="CheY-like_superfamily"/>
</dbReference>
<dbReference type="SMART" id="SM00421">
    <property type="entry name" value="HTH_LUXR"/>
    <property type="match status" value="1"/>
</dbReference>
<evidence type="ECO:0000256" key="5">
    <source>
        <dbReference type="PROSITE-ProRule" id="PRU00169"/>
    </source>
</evidence>
<feature type="modified residue" description="4-aspartylphosphate" evidence="5">
    <location>
        <position position="58"/>
    </location>
</feature>
<dbReference type="PANTHER" id="PTHR43214:SF41">
    <property type="entry name" value="NITRATE_NITRITE RESPONSE REGULATOR PROTEIN NARP"/>
    <property type="match status" value="1"/>
</dbReference>
<name>A0A1M6YV13_9BACT</name>
<dbReference type="Proteomes" id="UP000183994">
    <property type="component" value="Unassembled WGS sequence"/>
</dbReference>
<dbReference type="CDD" id="cd17535">
    <property type="entry name" value="REC_NarL-like"/>
    <property type="match status" value="1"/>
</dbReference>
<feature type="domain" description="HTH luxR-type" evidence="6">
    <location>
        <begin position="149"/>
        <end position="214"/>
    </location>
</feature>
<dbReference type="GO" id="GO:0000160">
    <property type="term" value="P:phosphorelay signal transduction system"/>
    <property type="evidence" value="ECO:0007669"/>
    <property type="project" value="InterPro"/>
</dbReference>
<dbReference type="PRINTS" id="PR00038">
    <property type="entry name" value="HTHLUXR"/>
</dbReference>
<dbReference type="SUPFAM" id="SSF52172">
    <property type="entry name" value="CheY-like"/>
    <property type="match status" value="1"/>
</dbReference>
<dbReference type="Pfam" id="PF00196">
    <property type="entry name" value="GerE"/>
    <property type="match status" value="1"/>
</dbReference>
<proteinExistence type="predicted"/>
<organism evidence="8 9">
    <name type="scientific">Desulfatibacillum alkenivorans DSM 16219</name>
    <dbReference type="NCBI Taxonomy" id="1121393"/>
    <lineage>
        <taxon>Bacteria</taxon>
        <taxon>Pseudomonadati</taxon>
        <taxon>Thermodesulfobacteriota</taxon>
        <taxon>Desulfobacteria</taxon>
        <taxon>Desulfobacterales</taxon>
        <taxon>Desulfatibacillaceae</taxon>
        <taxon>Desulfatibacillum</taxon>
    </lineage>
</organism>
<dbReference type="PROSITE" id="PS50043">
    <property type="entry name" value="HTH_LUXR_2"/>
    <property type="match status" value="1"/>
</dbReference>
<gene>
    <name evidence="8" type="ORF">SAMN02745216_04845</name>
</gene>
<dbReference type="STRING" id="1121393.SAMN02745216_04845"/>
<keyword evidence="3" id="KW-0238">DNA-binding</keyword>
<dbReference type="SUPFAM" id="SSF46894">
    <property type="entry name" value="C-terminal effector domain of the bipartite response regulators"/>
    <property type="match status" value="1"/>
</dbReference>
<reference evidence="9" key="1">
    <citation type="submission" date="2016-11" db="EMBL/GenBank/DDBJ databases">
        <authorList>
            <person name="Varghese N."/>
            <person name="Submissions S."/>
        </authorList>
    </citation>
    <scope>NUCLEOTIDE SEQUENCE [LARGE SCALE GENOMIC DNA]</scope>
    <source>
        <strain evidence="9">DSM 16219</strain>
    </source>
</reference>
<dbReference type="InterPro" id="IPR039420">
    <property type="entry name" value="WalR-like"/>
</dbReference>
<protein>
    <submittedName>
        <fullName evidence="8">Two component transcriptional regulator, LuxR family</fullName>
    </submittedName>
</protein>
<dbReference type="Gene3D" id="3.40.50.2300">
    <property type="match status" value="1"/>
</dbReference>
<dbReference type="InterPro" id="IPR058245">
    <property type="entry name" value="NreC/VraR/RcsB-like_REC"/>
</dbReference>
<dbReference type="AlphaFoldDB" id="A0A1M6YV13"/>
<evidence type="ECO:0000313" key="8">
    <source>
        <dbReference type="EMBL" id="SHL21970.1"/>
    </source>
</evidence>
<accession>A0A1M6YV13</accession>
<dbReference type="EMBL" id="FQZU01000053">
    <property type="protein sequence ID" value="SHL21970.1"/>
    <property type="molecule type" value="Genomic_DNA"/>
</dbReference>
<dbReference type="SMART" id="SM00448">
    <property type="entry name" value="REC"/>
    <property type="match status" value="1"/>
</dbReference>
<dbReference type="Pfam" id="PF00072">
    <property type="entry name" value="Response_reg"/>
    <property type="match status" value="1"/>
</dbReference>
<dbReference type="GO" id="GO:0006355">
    <property type="term" value="P:regulation of DNA-templated transcription"/>
    <property type="evidence" value="ECO:0007669"/>
    <property type="project" value="InterPro"/>
</dbReference>
<dbReference type="OrthoDB" id="9780312at2"/>
<evidence type="ECO:0000259" key="6">
    <source>
        <dbReference type="PROSITE" id="PS50043"/>
    </source>
</evidence>
<feature type="domain" description="Response regulatory" evidence="7">
    <location>
        <begin position="7"/>
        <end position="123"/>
    </location>
</feature>
<evidence type="ECO:0000256" key="4">
    <source>
        <dbReference type="ARBA" id="ARBA00023163"/>
    </source>
</evidence>
<dbReference type="InterPro" id="IPR001789">
    <property type="entry name" value="Sig_transdc_resp-reg_receiver"/>
</dbReference>
<keyword evidence="4" id="KW-0804">Transcription</keyword>
<evidence type="ECO:0000256" key="2">
    <source>
        <dbReference type="ARBA" id="ARBA00023015"/>
    </source>
</evidence>
<dbReference type="InterPro" id="IPR016032">
    <property type="entry name" value="Sig_transdc_resp-reg_C-effctor"/>
</dbReference>
<evidence type="ECO:0000313" key="9">
    <source>
        <dbReference type="Proteomes" id="UP000183994"/>
    </source>
</evidence>